<feature type="domain" description="RWP-RK" evidence="7">
    <location>
        <begin position="185"/>
        <end position="270"/>
    </location>
</feature>
<keyword evidence="4" id="KW-0238">DNA-binding</keyword>
<dbReference type="Pfam" id="PF02042">
    <property type="entry name" value="RWP-RK"/>
    <property type="match status" value="1"/>
</dbReference>
<dbReference type="InterPro" id="IPR044607">
    <property type="entry name" value="RKD-like"/>
</dbReference>
<dbReference type="Proteomes" id="UP000323000">
    <property type="component" value="Chromosome 1"/>
</dbReference>
<name>A0A5C7ISX1_9ROSI</name>
<evidence type="ECO:0000256" key="5">
    <source>
        <dbReference type="ARBA" id="ARBA00023163"/>
    </source>
</evidence>
<keyword evidence="6" id="KW-0539">Nucleus</keyword>
<keyword evidence="5" id="KW-0804">Transcription</keyword>
<dbReference type="GO" id="GO:0003700">
    <property type="term" value="F:DNA-binding transcription factor activity"/>
    <property type="evidence" value="ECO:0007669"/>
    <property type="project" value="InterPro"/>
</dbReference>
<sequence length="330" mass="38487">MMDLNQQQHSLSALIVFENTMNKELVRSLHVYRFEDGNEKQVEREFLFKKRGSYVEMMATPIFKVKEFRVSDFFQGRVFGVWLSIFVFDAHFPPTLNHIPPLLLISGNAKLKSIPRLADDLKKVFQLTFQADELRSASQRALKEAGERDREHSPRFRRIVQDLNCLPDSDDMCECHANEEFEQCASGNMQRKRRAASEDVAKISLNDLVKYFDLPILEASRNLKVGLTVLKKKCREFGIPRWPHRKIKSLDSLIHELQDVGQQQKDDEVAVAVVTKRQEKLKEERESIERKPFMEIQTDTKKFRQDVFKRRHKARALKSQGSSSLPIQLL</sequence>
<organism evidence="8 9">
    <name type="scientific">Acer yangbiense</name>
    <dbReference type="NCBI Taxonomy" id="1000413"/>
    <lineage>
        <taxon>Eukaryota</taxon>
        <taxon>Viridiplantae</taxon>
        <taxon>Streptophyta</taxon>
        <taxon>Embryophyta</taxon>
        <taxon>Tracheophyta</taxon>
        <taxon>Spermatophyta</taxon>
        <taxon>Magnoliopsida</taxon>
        <taxon>eudicotyledons</taxon>
        <taxon>Gunneridae</taxon>
        <taxon>Pentapetalae</taxon>
        <taxon>rosids</taxon>
        <taxon>malvids</taxon>
        <taxon>Sapindales</taxon>
        <taxon>Sapindaceae</taxon>
        <taxon>Hippocastanoideae</taxon>
        <taxon>Acereae</taxon>
        <taxon>Acer</taxon>
    </lineage>
</organism>
<gene>
    <name evidence="8" type="ORF">EZV62_001026</name>
</gene>
<accession>A0A5C7ISX1</accession>
<evidence type="ECO:0000256" key="6">
    <source>
        <dbReference type="ARBA" id="ARBA00023242"/>
    </source>
</evidence>
<keyword evidence="9" id="KW-1185">Reference proteome</keyword>
<evidence type="ECO:0000256" key="3">
    <source>
        <dbReference type="ARBA" id="ARBA00023054"/>
    </source>
</evidence>
<dbReference type="GO" id="GO:0003677">
    <property type="term" value="F:DNA binding"/>
    <property type="evidence" value="ECO:0007669"/>
    <property type="project" value="UniProtKB-KW"/>
</dbReference>
<comment type="function">
    <text evidence="1">Putative transcription factor.</text>
</comment>
<dbReference type="PANTHER" id="PTHR46373">
    <property type="entry name" value="PROTEIN RKD4"/>
    <property type="match status" value="1"/>
</dbReference>
<protein>
    <recommendedName>
        <fullName evidence="7">RWP-RK domain-containing protein</fullName>
    </recommendedName>
</protein>
<keyword evidence="2" id="KW-0805">Transcription regulation</keyword>
<keyword evidence="3" id="KW-0175">Coiled coil</keyword>
<dbReference type="OrthoDB" id="6270329at2759"/>
<evidence type="ECO:0000313" key="8">
    <source>
        <dbReference type="EMBL" id="TXG72447.1"/>
    </source>
</evidence>
<dbReference type="PANTHER" id="PTHR46373:SF12">
    <property type="entry name" value="PROTEIN RKD5"/>
    <property type="match status" value="1"/>
</dbReference>
<dbReference type="InterPro" id="IPR003035">
    <property type="entry name" value="RWP-RK_dom"/>
</dbReference>
<reference evidence="9" key="1">
    <citation type="journal article" date="2019" name="Gigascience">
        <title>De novo genome assembly of the endangered Acer yangbiense, a plant species with extremely small populations endemic to Yunnan Province, China.</title>
        <authorList>
            <person name="Yang J."/>
            <person name="Wariss H.M."/>
            <person name="Tao L."/>
            <person name="Zhang R."/>
            <person name="Yun Q."/>
            <person name="Hollingsworth P."/>
            <person name="Dao Z."/>
            <person name="Luo G."/>
            <person name="Guo H."/>
            <person name="Ma Y."/>
            <person name="Sun W."/>
        </authorList>
    </citation>
    <scope>NUCLEOTIDE SEQUENCE [LARGE SCALE GENOMIC DNA]</scope>
    <source>
        <strain evidence="9">cv. Malutang</strain>
    </source>
</reference>
<proteinExistence type="predicted"/>
<evidence type="ECO:0000313" key="9">
    <source>
        <dbReference type="Proteomes" id="UP000323000"/>
    </source>
</evidence>
<dbReference type="AlphaFoldDB" id="A0A5C7ISX1"/>
<evidence type="ECO:0000259" key="7">
    <source>
        <dbReference type="PROSITE" id="PS51519"/>
    </source>
</evidence>
<dbReference type="EMBL" id="VAHF01000001">
    <property type="protein sequence ID" value="TXG72447.1"/>
    <property type="molecule type" value="Genomic_DNA"/>
</dbReference>
<evidence type="ECO:0000256" key="2">
    <source>
        <dbReference type="ARBA" id="ARBA00023015"/>
    </source>
</evidence>
<evidence type="ECO:0000256" key="1">
    <source>
        <dbReference type="ARBA" id="ARBA00004049"/>
    </source>
</evidence>
<comment type="caution">
    <text evidence="8">The sequence shown here is derived from an EMBL/GenBank/DDBJ whole genome shotgun (WGS) entry which is preliminary data.</text>
</comment>
<evidence type="ECO:0000256" key="4">
    <source>
        <dbReference type="ARBA" id="ARBA00023125"/>
    </source>
</evidence>
<dbReference type="PROSITE" id="PS51519">
    <property type="entry name" value="RWP_RK"/>
    <property type="match status" value="1"/>
</dbReference>